<evidence type="ECO:0000256" key="5">
    <source>
        <dbReference type="HAMAP-Rule" id="MF_00182"/>
    </source>
</evidence>
<evidence type="ECO:0000256" key="3">
    <source>
        <dbReference type="ARBA" id="ARBA00022679"/>
    </source>
</evidence>
<dbReference type="KEGG" id="ssyr:SSYRP_v1c07150"/>
<dbReference type="InterPro" id="IPR001555">
    <property type="entry name" value="GART_AS"/>
</dbReference>
<dbReference type="GO" id="GO:0005829">
    <property type="term" value="C:cytosol"/>
    <property type="evidence" value="ECO:0007669"/>
    <property type="project" value="TreeGrafter"/>
</dbReference>
<dbReference type="EC" id="2.1.2.9" evidence="2 5"/>
<evidence type="ECO:0000256" key="1">
    <source>
        <dbReference type="ARBA" id="ARBA00010699"/>
    </source>
</evidence>
<dbReference type="eggNOG" id="COG0223">
    <property type="taxonomic scope" value="Bacteria"/>
</dbReference>
<evidence type="ECO:0000256" key="2">
    <source>
        <dbReference type="ARBA" id="ARBA00012261"/>
    </source>
</evidence>
<dbReference type="PANTHER" id="PTHR11138:SF5">
    <property type="entry name" value="METHIONYL-TRNA FORMYLTRANSFERASE, MITOCHONDRIAL"/>
    <property type="match status" value="1"/>
</dbReference>
<evidence type="ECO:0000259" key="7">
    <source>
        <dbReference type="Pfam" id="PF02911"/>
    </source>
</evidence>
<dbReference type="HOGENOM" id="CLU_033347_1_1_14"/>
<keyword evidence="4 5" id="KW-0648">Protein biosynthesis</keyword>
<dbReference type="InterPro" id="IPR044135">
    <property type="entry name" value="Met-tRNA-FMT_C"/>
</dbReference>
<keyword evidence="9" id="KW-1185">Reference proteome</keyword>
<dbReference type="OrthoDB" id="9802815at2"/>
<dbReference type="InterPro" id="IPR005793">
    <property type="entry name" value="Formyl_trans_C"/>
</dbReference>
<dbReference type="Pfam" id="PF00551">
    <property type="entry name" value="Formyl_trans_N"/>
    <property type="match status" value="1"/>
</dbReference>
<dbReference type="CDD" id="cd08646">
    <property type="entry name" value="FMT_core_Met-tRNA-FMT_N"/>
    <property type="match status" value="1"/>
</dbReference>
<gene>
    <name evidence="5 8" type="primary">fmt</name>
    <name evidence="8" type="ORF">SSYRP_v1c07150</name>
</gene>
<comment type="similarity">
    <text evidence="1 5">Belongs to the Fmt family.</text>
</comment>
<dbReference type="CDD" id="cd08704">
    <property type="entry name" value="Met_tRNA_FMT_C"/>
    <property type="match status" value="1"/>
</dbReference>
<organism evidence="8 9">
    <name type="scientific">Spiroplasma syrphidicola EA-1</name>
    <dbReference type="NCBI Taxonomy" id="1276229"/>
    <lineage>
        <taxon>Bacteria</taxon>
        <taxon>Bacillati</taxon>
        <taxon>Mycoplasmatota</taxon>
        <taxon>Mollicutes</taxon>
        <taxon>Entomoplasmatales</taxon>
        <taxon>Spiroplasmataceae</taxon>
        <taxon>Spiroplasma</taxon>
    </lineage>
</organism>
<dbReference type="InterPro" id="IPR036477">
    <property type="entry name" value="Formyl_transf_N_sf"/>
</dbReference>
<accession>R4UJJ3</accession>
<dbReference type="AlphaFoldDB" id="R4UJJ3"/>
<keyword evidence="3 5" id="KW-0808">Transferase</keyword>
<dbReference type="GO" id="GO:0004479">
    <property type="term" value="F:methionyl-tRNA formyltransferase activity"/>
    <property type="evidence" value="ECO:0007669"/>
    <property type="project" value="UniProtKB-UniRule"/>
</dbReference>
<evidence type="ECO:0000313" key="8">
    <source>
        <dbReference type="EMBL" id="AGM26305.1"/>
    </source>
</evidence>
<protein>
    <recommendedName>
        <fullName evidence="2 5">Methionyl-tRNA formyltransferase</fullName>
        <ecNumber evidence="2 5">2.1.2.9</ecNumber>
    </recommendedName>
</protein>
<feature type="domain" description="Formyl transferase N-terminal" evidence="6">
    <location>
        <begin position="3"/>
        <end position="180"/>
    </location>
</feature>
<dbReference type="NCBIfam" id="TIGR00460">
    <property type="entry name" value="fmt"/>
    <property type="match status" value="1"/>
</dbReference>
<dbReference type="SUPFAM" id="SSF53328">
    <property type="entry name" value="Formyltransferase"/>
    <property type="match status" value="1"/>
</dbReference>
<comment type="catalytic activity">
    <reaction evidence="5">
        <text>L-methionyl-tRNA(fMet) + (6R)-10-formyltetrahydrofolate = N-formyl-L-methionyl-tRNA(fMet) + (6S)-5,6,7,8-tetrahydrofolate + H(+)</text>
        <dbReference type="Rhea" id="RHEA:24380"/>
        <dbReference type="Rhea" id="RHEA-COMP:9952"/>
        <dbReference type="Rhea" id="RHEA-COMP:9953"/>
        <dbReference type="ChEBI" id="CHEBI:15378"/>
        <dbReference type="ChEBI" id="CHEBI:57453"/>
        <dbReference type="ChEBI" id="CHEBI:78530"/>
        <dbReference type="ChEBI" id="CHEBI:78844"/>
        <dbReference type="ChEBI" id="CHEBI:195366"/>
        <dbReference type="EC" id="2.1.2.9"/>
    </reaction>
</comment>
<dbReference type="Gene3D" id="3.40.50.12230">
    <property type="match status" value="1"/>
</dbReference>
<evidence type="ECO:0000256" key="4">
    <source>
        <dbReference type="ARBA" id="ARBA00022917"/>
    </source>
</evidence>
<dbReference type="PATRIC" id="fig|1276229.3.peg.710"/>
<dbReference type="Proteomes" id="UP000013963">
    <property type="component" value="Chromosome"/>
</dbReference>
<name>R4UJJ3_9MOLU</name>
<dbReference type="HAMAP" id="MF_00182">
    <property type="entry name" value="Formyl_trans"/>
    <property type="match status" value="1"/>
</dbReference>
<dbReference type="Pfam" id="PF02911">
    <property type="entry name" value="Formyl_trans_C"/>
    <property type="match status" value="1"/>
</dbReference>
<dbReference type="EMBL" id="CP005078">
    <property type="protein sequence ID" value="AGM26305.1"/>
    <property type="molecule type" value="Genomic_DNA"/>
</dbReference>
<sequence>MKKKIIFMGTPTFALGVLQGLQTLQSELSLIAIITQPDRKVGRKQEIQFSPVKKFALEHDIPVYQPEKIGDLTATITNLAPDILLTCAYGQFIPEKILAIPTINALNVHASLLPKLRGGAPIHKAIIDGETETGVSLMQMIKKMDAGVVYYQEKITISSTDTASSLHDKLMLLGEKIIAEQLLKVINGELIGVPQDESKVTFGYNISRSEEEINWNKPSQTIYNQIRGLYSWPIAYTTLQGINYKIYHSMMSSEPLHPSDSNVAPGTIVAIEKTGIKVKTADGYLIITELQRAGKKPQLAEKYYYNINENKELQIGYQFQ</sequence>
<dbReference type="RefSeq" id="WP_016340948.1">
    <property type="nucleotide sequence ID" value="NC_021284.1"/>
</dbReference>
<comment type="function">
    <text evidence="5">Attaches a formyl group to the free amino group of methionyl-tRNA(fMet). The formyl group appears to play a dual role in the initiator identity of N-formylmethionyl-tRNA by promoting its recognition by IF2 and preventing the misappropriation of this tRNA by the elongation apparatus.</text>
</comment>
<dbReference type="InterPro" id="IPR002376">
    <property type="entry name" value="Formyl_transf_N"/>
</dbReference>
<dbReference type="STRING" id="1276229.SSYRP_v1c07150"/>
<feature type="domain" description="Formyl transferase C-terminal" evidence="7">
    <location>
        <begin position="205"/>
        <end position="303"/>
    </location>
</feature>
<evidence type="ECO:0000259" key="6">
    <source>
        <dbReference type="Pfam" id="PF00551"/>
    </source>
</evidence>
<dbReference type="SUPFAM" id="SSF50486">
    <property type="entry name" value="FMT C-terminal domain-like"/>
    <property type="match status" value="1"/>
</dbReference>
<dbReference type="InterPro" id="IPR041711">
    <property type="entry name" value="Met-tRNA-FMT_N"/>
</dbReference>
<evidence type="ECO:0000313" key="9">
    <source>
        <dbReference type="Proteomes" id="UP000013963"/>
    </source>
</evidence>
<dbReference type="InterPro" id="IPR005794">
    <property type="entry name" value="Fmt"/>
</dbReference>
<dbReference type="PANTHER" id="PTHR11138">
    <property type="entry name" value="METHIONYL-TRNA FORMYLTRANSFERASE"/>
    <property type="match status" value="1"/>
</dbReference>
<reference evidence="8 9" key="1">
    <citation type="journal article" date="2013" name="Genome Biol. Evol.">
        <title>Complete genomes of two dipteran-associated spiroplasmas provided insights into the origin, dynamics, and impacts of viral invasion in spiroplasma.</title>
        <authorList>
            <person name="Ku C."/>
            <person name="Lo W.S."/>
            <person name="Chen L.L."/>
            <person name="Kuo C.H."/>
        </authorList>
    </citation>
    <scope>NUCLEOTIDE SEQUENCE [LARGE SCALE GENOMIC DNA]</scope>
    <source>
        <strain evidence="8">EA-1</strain>
    </source>
</reference>
<proteinExistence type="inferred from homology"/>
<feature type="binding site" evidence="5">
    <location>
        <begin position="111"/>
        <end position="114"/>
    </location>
    <ligand>
        <name>(6S)-5,6,7,8-tetrahydrofolate</name>
        <dbReference type="ChEBI" id="CHEBI:57453"/>
    </ligand>
</feature>
<dbReference type="InterPro" id="IPR011034">
    <property type="entry name" value="Formyl_transferase-like_C_sf"/>
</dbReference>
<dbReference type="PROSITE" id="PS00373">
    <property type="entry name" value="GART"/>
    <property type="match status" value="1"/>
</dbReference>